<sequence length="565" mass="62578">MNMKHLKKLNKKIVFTLMVSMIMASGISMYDGIKVNAQENKTTNISYSNKSANFGVGQGIEWPTQVNAPYVDMVAWITKPGYTNNGTVNLKRITEDSGVKFFNLGFIQSTGKIENNKVKWGWGGFSVLNEDNNDNTQYQGMKQSIKELRDIGGDVTIAFGGLNGVTFWEQTQDVNVLYNTYKEIVDGYGLTRIDLDIEGGAAQSKALNITNAKAIKKVQDETGVDVVLTLPVLPSGLTSVQLDVLEAYLSQGVDIELVNIMTMCYGNGTLLPGENYGTASIRAIDNTKNQVQQYFKKYANISLTDSEAYKKVGTTSSIGFEGEAHPIFGTDWAKLVVDHSIEKGLGMTSFWSMNRDAMLETNKGVTSQYQFTDIYKTFGEGAEPGDPQQNQAPTLHGIDNKTIYVGDKFDELEGVSAADREDGDLTSKIKVEGKVDTTKAGDYKISYSVADSEGLTTNKQRTITVKEKPDPSQDTYDSNKIYLEGDSVVFKGEKYVAKWWVKGEDPDKSQAWQKIVTPNEDGSIDYYEGLVCQGGELVRYNGHTYKAKWWTNTTPGSDDTWELIK</sequence>
<dbReference type="InterPro" id="IPR036573">
    <property type="entry name" value="CBM_sf_5/12"/>
</dbReference>
<evidence type="ECO:0000313" key="4">
    <source>
        <dbReference type="EMBL" id="NME09926.1"/>
    </source>
</evidence>
<protein>
    <submittedName>
        <fullName evidence="4">DUF5011 domain-containing protein</fullName>
    </submittedName>
</protein>
<dbReference type="PANTHER" id="PTHR42976:SF1">
    <property type="entry name" value="GH18 DOMAIN-CONTAINING PROTEIN-RELATED"/>
    <property type="match status" value="1"/>
</dbReference>
<dbReference type="CDD" id="cd12215">
    <property type="entry name" value="ChiC_BD"/>
    <property type="match status" value="1"/>
</dbReference>
<dbReference type="GO" id="GO:0005576">
    <property type="term" value="C:extracellular region"/>
    <property type="evidence" value="ECO:0007669"/>
    <property type="project" value="InterPro"/>
</dbReference>
<keyword evidence="2" id="KW-1133">Transmembrane helix</keyword>
<dbReference type="Gene3D" id="2.60.40.10">
    <property type="entry name" value="Immunoglobulins"/>
    <property type="match status" value="1"/>
</dbReference>
<evidence type="ECO:0000259" key="3">
    <source>
        <dbReference type="SMART" id="SM00495"/>
    </source>
</evidence>
<proteinExistence type="predicted"/>
<dbReference type="InterPro" id="IPR032798">
    <property type="entry name" value="CBM_5_12_2"/>
</dbReference>
<gene>
    <name evidence="4" type="ORF">HF875_10370</name>
</gene>
<dbReference type="SMART" id="SM00495">
    <property type="entry name" value="ChtBD3"/>
    <property type="match status" value="2"/>
</dbReference>
<evidence type="ECO:0000256" key="1">
    <source>
        <dbReference type="ARBA" id="ARBA00022801"/>
    </source>
</evidence>
<dbReference type="InterPro" id="IPR017853">
    <property type="entry name" value="GH"/>
</dbReference>
<dbReference type="GO" id="GO:0030246">
    <property type="term" value="F:carbohydrate binding"/>
    <property type="evidence" value="ECO:0007669"/>
    <property type="project" value="InterPro"/>
</dbReference>
<dbReference type="Pfam" id="PF14600">
    <property type="entry name" value="CBM_5_12_2"/>
    <property type="match status" value="1"/>
</dbReference>
<dbReference type="Pfam" id="PF16403">
    <property type="entry name" value="Bact_surface_Ig-like"/>
    <property type="match status" value="1"/>
</dbReference>
<dbReference type="Pfam" id="PF02839">
    <property type="entry name" value="CBM_5_12"/>
    <property type="match status" value="1"/>
</dbReference>
<comment type="caution">
    <text evidence="4">The sequence shown here is derived from an EMBL/GenBank/DDBJ whole genome shotgun (WGS) entry which is preliminary data.</text>
</comment>
<dbReference type="InterPro" id="IPR032179">
    <property type="entry name" value="Cry22Aa_Ig-like"/>
</dbReference>
<dbReference type="Gene3D" id="2.10.10.20">
    <property type="entry name" value="Carbohydrate-binding module superfamily 5/12"/>
    <property type="match status" value="2"/>
</dbReference>
<feature type="transmembrane region" description="Helical" evidence="2">
    <location>
        <begin position="12"/>
        <end position="30"/>
    </location>
</feature>
<dbReference type="AlphaFoldDB" id="A0AA44IHJ6"/>
<dbReference type="Proteomes" id="UP000573963">
    <property type="component" value="Unassembled WGS sequence"/>
</dbReference>
<keyword evidence="2" id="KW-0812">Transmembrane</keyword>
<dbReference type="GO" id="GO:0004553">
    <property type="term" value="F:hydrolase activity, hydrolyzing O-glycosyl compounds"/>
    <property type="evidence" value="ECO:0007669"/>
    <property type="project" value="InterPro"/>
</dbReference>
<dbReference type="Gene3D" id="3.20.20.80">
    <property type="entry name" value="Glycosidases"/>
    <property type="match status" value="1"/>
</dbReference>
<feature type="domain" description="Chitin-binding type-3" evidence="3">
    <location>
        <begin position="523"/>
        <end position="564"/>
    </location>
</feature>
<feature type="domain" description="Chitin-binding type-3" evidence="3">
    <location>
        <begin position="473"/>
        <end position="515"/>
    </location>
</feature>
<dbReference type="CDD" id="cd06543">
    <property type="entry name" value="GH18_PF-ChiA-like"/>
    <property type="match status" value="1"/>
</dbReference>
<evidence type="ECO:0000313" key="5">
    <source>
        <dbReference type="Proteomes" id="UP000573963"/>
    </source>
</evidence>
<reference evidence="4 5" key="1">
    <citation type="submission" date="2020-04" db="EMBL/GenBank/DDBJ databases">
        <authorList>
            <person name="Hitch T.C.A."/>
            <person name="Wylensek D."/>
            <person name="Clavel T."/>
        </authorList>
    </citation>
    <scope>NUCLEOTIDE SEQUENCE [LARGE SCALE GENOMIC DNA]</scope>
    <source>
        <strain evidence="4 5">Med78_4-601-WT-2</strain>
    </source>
</reference>
<dbReference type="GO" id="GO:0005975">
    <property type="term" value="P:carbohydrate metabolic process"/>
    <property type="evidence" value="ECO:0007669"/>
    <property type="project" value="InterPro"/>
</dbReference>
<dbReference type="SUPFAM" id="SSF51445">
    <property type="entry name" value="(Trans)glycosidases"/>
    <property type="match status" value="1"/>
</dbReference>
<organism evidence="4 5">
    <name type="scientific">Paraclostridium bifermentans</name>
    <name type="common">Clostridium bifermentans</name>
    <dbReference type="NCBI Taxonomy" id="1490"/>
    <lineage>
        <taxon>Bacteria</taxon>
        <taxon>Bacillati</taxon>
        <taxon>Bacillota</taxon>
        <taxon>Clostridia</taxon>
        <taxon>Peptostreptococcales</taxon>
        <taxon>Peptostreptococcaceae</taxon>
        <taxon>Paraclostridium</taxon>
    </lineage>
</organism>
<name>A0AA44IHJ6_PARBF</name>
<dbReference type="EMBL" id="JABAFD010000005">
    <property type="protein sequence ID" value="NME09926.1"/>
    <property type="molecule type" value="Genomic_DNA"/>
</dbReference>
<dbReference type="PANTHER" id="PTHR42976">
    <property type="entry name" value="BIFUNCTIONAL CHITINASE/LYSOZYME-RELATED"/>
    <property type="match status" value="1"/>
</dbReference>
<keyword evidence="2" id="KW-0472">Membrane</keyword>
<dbReference type="InterPro" id="IPR013783">
    <property type="entry name" value="Ig-like_fold"/>
</dbReference>
<accession>A0AA44IHJ6</accession>
<dbReference type="SUPFAM" id="SSF51055">
    <property type="entry name" value="Carbohydrate binding domain"/>
    <property type="match status" value="2"/>
</dbReference>
<dbReference type="InterPro" id="IPR052750">
    <property type="entry name" value="GH18_Chitinase"/>
</dbReference>
<keyword evidence="1" id="KW-0378">Hydrolase</keyword>
<evidence type="ECO:0000256" key="2">
    <source>
        <dbReference type="SAM" id="Phobius"/>
    </source>
</evidence>
<dbReference type="InterPro" id="IPR003610">
    <property type="entry name" value="CBM5/12"/>
</dbReference>